<dbReference type="GO" id="GO:0015252">
    <property type="term" value="F:proton channel activity"/>
    <property type="evidence" value="ECO:0007669"/>
    <property type="project" value="InterPro"/>
</dbReference>
<gene>
    <name evidence="18" type="ORF">BRAFLDRAFT_65969</name>
</gene>
<keyword evidence="7" id="KW-0630">Potassium</keyword>
<feature type="transmembrane region" description="Helical" evidence="17">
    <location>
        <begin position="63"/>
        <end position="85"/>
    </location>
</feature>
<evidence type="ECO:0000256" key="16">
    <source>
        <dbReference type="ARBA" id="ARBA00044317"/>
    </source>
</evidence>
<proteinExistence type="inferred from homology"/>
<comment type="similarity">
    <text evidence="2">Belongs to the TMEM175 family.</text>
</comment>
<keyword evidence="6" id="KW-0631">Potassium channel</keyword>
<sequence length="266" mass="29903">MARDQHISSSERLLSYSDAVFSIITTIMFLMFAEHPTEPLAVVLFCASVAIAGALMKTKRCRTMLMVLGKPVIAVVAAGIGWIRIEAETEKLGVKFSCRHAFSWIRLTLSEPGALMFAGLLPIVFKITGEFGKEILPLSGEAVKEIADEENLLTGLGEMWFKLLIYAISFFLVSSSWEVHTWIFRMIEKVNETIVLLNLPTPCAFQARWQKEGGDARQHAKQFVNMCRSWSNHAFHAAKICSEDGHVDPNCFQEAQEFVVKVMERE</sequence>
<dbReference type="InParanoid" id="C3Z623"/>
<keyword evidence="5 17" id="KW-0812">Transmembrane</keyword>
<dbReference type="PANTHER" id="PTHR31462">
    <property type="entry name" value="ENDOSOMAL/LYSOSOMAL POTASSIUM CHANNEL TMEM175"/>
    <property type="match status" value="1"/>
</dbReference>
<evidence type="ECO:0000256" key="13">
    <source>
        <dbReference type="ARBA" id="ARBA00030477"/>
    </source>
</evidence>
<dbReference type="GO" id="GO:0005267">
    <property type="term" value="F:potassium channel activity"/>
    <property type="evidence" value="ECO:0007669"/>
    <property type="project" value="UniProtKB-KW"/>
</dbReference>
<evidence type="ECO:0000256" key="12">
    <source>
        <dbReference type="ARBA" id="ARBA00024169"/>
    </source>
</evidence>
<comment type="subcellular location">
    <subcellularLocation>
        <location evidence="1">Membrane</location>
        <topology evidence="1">Multi-pass membrane protein</topology>
    </subcellularLocation>
</comment>
<feature type="transmembrane region" description="Helical" evidence="17">
    <location>
        <begin position="39"/>
        <end position="56"/>
    </location>
</feature>
<evidence type="ECO:0000256" key="7">
    <source>
        <dbReference type="ARBA" id="ARBA00022958"/>
    </source>
</evidence>
<evidence type="ECO:0000256" key="2">
    <source>
        <dbReference type="ARBA" id="ARBA00006920"/>
    </source>
</evidence>
<evidence type="ECO:0000256" key="5">
    <source>
        <dbReference type="ARBA" id="ARBA00022692"/>
    </source>
</evidence>
<reference evidence="18" key="1">
    <citation type="journal article" date="2008" name="Nature">
        <title>The amphioxus genome and the evolution of the chordate karyotype.</title>
        <authorList>
            <consortium name="US DOE Joint Genome Institute (JGI-PGF)"/>
            <person name="Putnam N.H."/>
            <person name="Butts T."/>
            <person name="Ferrier D.E.K."/>
            <person name="Furlong R.F."/>
            <person name="Hellsten U."/>
            <person name="Kawashima T."/>
            <person name="Robinson-Rechavi M."/>
            <person name="Shoguchi E."/>
            <person name="Terry A."/>
            <person name="Yu J.-K."/>
            <person name="Benito-Gutierrez E.L."/>
            <person name="Dubchak I."/>
            <person name="Garcia-Fernandez J."/>
            <person name="Gibson-Brown J.J."/>
            <person name="Grigoriev I.V."/>
            <person name="Horton A.C."/>
            <person name="de Jong P.J."/>
            <person name="Jurka J."/>
            <person name="Kapitonov V.V."/>
            <person name="Kohara Y."/>
            <person name="Kuroki Y."/>
            <person name="Lindquist E."/>
            <person name="Lucas S."/>
            <person name="Osoegawa K."/>
            <person name="Pennacchio L.A."/>
            <person name="Salamov A.A."/>
            <person name="Satou Y."/>
            <person name="Sauka-Spengler T."/>
            <person name="Schmutz J."/>
            <person name="Shin-I T."/>
            <person name="Toyoda A."/>
            <person name="Bronner-Fraser M."/>
            <person name="Fujiyama A."/>
            <person name="Holland L.Z."/>
            <person name="Holland P.W.H."/>
            <person name="Satoh N."/>
            <person name="Rokhsar D.S."/>
        </authorList>
    </citation>
    <scope>NUCLEOTIDE SEQUENCE [LARGE SCALE GENOMIC DNA]</scope>
    <source>
        <strain evidence="18">S238N-H82</strain>
        <tissue evidence="18">Testes</tissue>
    </source>
</reference>
<keyword evidence="8 17" id="KW-1133">Transmembrane helix</keyword>
<organism>
    <name type="scientific">Branchiostoma floridae</name>
    <name type="common">Florida lancelet</name>
    <name type="synonym">Amphioxus</name>
    <dbReference type="NCBI Taxonomy" id="7739"/>
    <lineage>
        <taxon>Eukaryota</taxon>
        <taxon>Metazoa</taxon>
        <taxon>Chordata</taxon>
        <taxon>Cephalochordata</taxon>
        <taxon>Leptocardii</taxon>
        <taxon>Amphioxiformes</taxon>
        <taxon>Branchiostomatidae</taxon>
        <taxon>Branchiostoma</taxon>
    </lineage>
</organism>
<name>C3Z623_BRAFL</name>
<evidence type="ECO:0000256" key="15">
    <source>
        <dbReference type="ARBA" id="ARBA00034544"/>
    </source>
</evidence>
<keyword evidence="4" id="KW-0633">Potassium transport</keyword>
<evidence type="ECO:0000256" key="6">
    <source>
        <dbReference type="ARBA" id="ARBA00022826"/>
    </source>
</evidence>
<evidence type="ECO:0000256" key="8">
    <source>
        <dbReference type="ARBA" id="ARBA00022989"/>
    </source>
</evidence>
<evidence type="ECO:0000256" key="3">
    <source>
        <dbReference type="ARBA" id="ARBA00022448"/>
    </source>
</evidence>
<evidence type="ECO:0000313" key="18">
    <source>
        <dbReference type="EMBL" id="EEN52286.1"/>
    </source>
</evidence>
<keyword evidence="3" id="KW-0813">Transport</keyword>
<comment type="catalytic activity">
    <reaction evidence="14">
        <text>K(+)(in) = K(+)(out)</text>
        <dbReference type="Rhea" id="RHEA:29463"/>
        <dbReference type="ChEBI" id="CHEBI:29103"/>
    </reaction>
</comment>
<comment type="catalytic activity">
    <reaction evidence="12">
        <text>H(+)(in) = H(+)(out)</text>
        <dbReference type="Rhea" id="RHEA:34979"/>
        <dbReference type="ChEBI" id="CHEBI:15378"/>
    </reaction>
</comment>
<dbReference type="PANTHER" id="PTHR31462:SF5">
    <property type="entry name" value="ENDOSOMAL_LYSOSOMAL PROTON CHANNEL TMEM175"/>
    <property type="match status" value="1"/>
</dbReference>
<dbReference type="AlphaFoldDB" id="C3Z623"/>
<evidence type="ECO:0000256" key="9">
    <source>
        <dbReference type="ARBA" id="ARBA00023065"/>
    </source>
</evidence>
<evidence type="ECO:0000256" key="1">
    <source>
        <dbReference type="ARBA" id="ARBA00004141"/>
    </source>
</evidence>
<feature type="transmembrane region" description="Helical" evidence="17">
    <location>
        <begin position="12"/>
        <end position="33"/>
    </location>
</feature>
<evidence type="ECO:0000256" key="17">
    <source>
        <dbReference type="SAM" id="Phobius"/>
    </source>
</evidence>
<keyword evidence="9" id="KW-0406">Ion transport</keyword>
<evidence type="ECO:0000256" key="11">
    <source>
        <dbReference type="ARBA" id="ARBA00023303"/>
    </source>
</evidence>
<accession>C3Z623</accession>
<evidence type="ECO:0000256" key="4">
    <source>
        <dbReference type="ARBA" id="ARBA00022538"/>
    </source>
</evidence>
<keyword evidence="11" id="KW-0407">Ion channel</keyword>
<evidence type="ECO:0000256" key="14">
    <source>
        <dbReference type="ARBA" id="ARBA00034430"/>
    </source>
</evidence>
<protein>
    <recommendedName>
        <fullName evidence="15">Endosomal/lysosomal proton channel TMEM175</fullName>
    </recommendedName>
    <alternativeName>
        <fullName evidence="16">Potassium channel TMEM175</fullName>
    </alternativeName>
    <alternativeName>
        <fullName evidence="13">Transmembrane protein 175</fullName>
    </alternativeName>
</protein>
<dbReference type="InterPro" id="IPR010617">
    <property type="entry name" value="TMEM175-like"/>
</dbReference>
<keyword evidence="10 17" id="KW-0472">Membrane</keyword>
<dbReference type="EMBL" id="GG666583">
    <property type="protein sequence ID" value="EEN52286.1"/>
    <property type="molecule type" value="Genomic_DNA"/>
</dbReference>
<evidence type="ECO:0000256" key="10">
    <source>
        <dbReference type="ARBA" id="ARBA00023136"/>
    </source>
</evidence>
<dbReference type="GO" id="GO:0016020">
    <property type="term" value="C:membrane"/>
    <property type="evidence" value="ECO:0007669"/>
    <property type="project" value="UniProtKB-SubCell"/>
</dbReference>
<dbReference type="Pfam" id="PF06736">
    <property type="entry name" value="TMEM175"/>
    <property type="match status" value="1"/>
</dbReference>